<feature type="domain" description="HTH araC/xylS-type" evidence="6">
    <location>
        <begin position="12"/>
        <end position="111"/>
    </location>
</feature>
<keyword evidence="2" id="KW-0238">DNA-binding</keyword>
<dbReference type="PROSITE" id="PS50005">
    <property type="entry name" value="TPR"/>
    <property type="match status" value="2"/>
</dbReference>
<dbReference type="InterPro" id="IPR009057">
    <property type="entry name" value="Homeodomain-like_sf"/>
</dbReference>
<dbReference type="SMART" id="SM00342">
    <property type="entry name" value="HTH_ARAC"/>
    <property type="match status" value="1"/>
</dbReference>
<evidence type="ECO:0000256" key="2">
    <source>
        <dbReference type="ARBA" id="ARBA00023125"/>
    </source>
</evidence>
<dbReference type="Gene3D" id="1.25.40.10">
    <property type="entry name" value="Tetratricopeptide repeat domain"/>
    <property type="match status" value="2"/>
</dbReference>
<dbReference type="InterPro" id="IPR019734">
    <property type="entry name" value="TPR_rpt"/>
</dbReference>
<feature type="transmembrane region" description="Helical" evidence="5">
    <location>
        <begin position="147"/>
        <end position="165"/>
    </location>
</feature>
<feature type="repeat" description="TPR" evidence="4">
    <location>
        <begin position="402"/>
        <end position="435"/>
    </location>
</feature>
<reference evidence="7 8" key="1">
    <citation type="submission" date="2016-10" db="EMBL/GenBank/DDBJ databases">
        <authorList>
            <person name="Varghese N."/>
            <person name="Submissions S."/>
        </authorList>
    </citation>
    <scope>NUCLEOTIDE SEQUENCE [LARGE SCALE GENOMIC DNA]</scope>
    <source>
        <strain evidence="7 8">RHA_55</strain>
    </source>
</reference>
<gene>
    <name evidence="7" type="ORF">SAMN04489797_1483</name>
</gene>
<dbReference type="AlphaFoldDB" id="A0A1H1RRN6"/>
<dbReference type="SUPFAM" id="SSF48452">
    <property type="entry name" value="TPR-like"/>
    <property type="match status" value="2"/>
</dbReference>
<dbReference type="PANTHER" id="PTHR43280">
    <property type="entry name" value="ARAC-FAMILY TRANSCRIPTIONAL REGULATOR"/>
    <property type="match status" value="1"/>
</dbReference>
<dbReference type="InterPro" id="IPR011990">
    <property type="entry name" value="TPR-like_helical_dom_sf"/>
</dbReference>
<keyword evidence="3" id="KW-0804">Transcription</keyword>
<evidence type="ECO:0000256" key="1">
    <source>
        <dbReference type="ARBA" id="ARBA00023015"/>
    </source>
</evidence>
<protein>
    <submittedName>
        <fullName evidence="7">TolB amino-terminal domain-containing protein</fullName>
    </submittedName>
</protein>
<dbReference type="GO" id="GO:0003700">
    <property type="term" value="F:DNA-binding transcription factor activity"/>
    <property type="evidence" value="ECO:0007669"/>
    <property type="project" value="InterPro"/>
</dbReference>
<evidence type="ECO:0000313" key="8">
    <source>
        <dbReference type="Proteomes" id="UP000198963"/>
    </source>
</evidence>
<dbReference type="Gene3D" id="3.40.50.10610">
    <property type="entry name" value="ABC-type transport auxiliary lipoprotein component"/>
    <property type="match status" value="1"/>
</dbReference>
<evidence type="ECO:0000256" key="3">
    <source>
        <dbReference type="ARBA" id="ARBA00023163"/>
    </source>
</evidence>
<dbReference type="Pfam" id="PF12833">
    <property type="entry name" value="HTH_18"/>
    <property type="match status" value="1"/>
</dbReference>
<dbReference type="InterPro" id="IPR018062">
    <property type="entry name" value="HTH_AraC-typ_CS"/>
</dbReference>
<keyword evidence="5" id="KW-1133">Transmembrane helix</keyword>
<evidence type="ECO:0000256" key="4">
    <source>
        <dbReference type="PROSITE-ProRule" id="PRU00339"/>
    </source>
</evidence>
<dbReference type="SUPFAM" id="SSF46689">
    <property type="entry name" value="Homeodomain-like"/>
    <property type="match status" value="1"/>
</dbReference>
<evidence type="ECO:0000313" key="7">
    <source>
        <dbReference type="EMBL" id="SDS38332.1"/>
    </source>
</evidence>
<dbReference type="Gene3D" id="1.10.10.60">
    <property type="entry name" value="Homeodomain-like"/>
    <property type="match status" value="2"/>
</dbReference>
<keyword evidence="5" id="KW-0812">Transmembrane</keyword>
<dbReference type="SMART" id="SM00028">
    <property type="entry name" value="TPR"/>
    <property type="match status" value="4"/>
</dbReference>
<evidence type="ECO:0000259" key="6">
    <source>
        <dbReference type="PROSITE" id="PS01124"/>
    </source>
</evidence>
<evidence type="ECO:0000256" key="5">
    <source>
        <dbReference type="SAM" id="Phobius"/>
    </source>
</evidence>
<dbReference type="PROSITE" id="PS01124">
    <property type="entry name" value="HTH_ARAC_FAMILY_2"/>
    <property type="match status" value="1"/>
</dbReference>
<organism evidence="7 8">
    <name type="scientific">Winogradskyella sediminis</name>
    <dbReference type="NCBI Taxonomy" id="1382466"/>
    <lineage>
        <taxon>Bacteria</taxon>
        <taxon>Pseudomonadati</taxon>
        <taxon>Bacteroidota</taxon>
        <taxon>Flavobacteriia</taxon>
        <taxon>Flavobacteriales</taxon>
        <taxon>Flavobacteriaceae</taxon>
        <taxon>Winogradskyella</taxon>
    </lineage>
</organism>
<dbReference type="EMBL" id="LT629774">
    <property type="protein sequence ID" value="SDS38332.1"/>
    <property type="molecule type" value="Genomic_DNA"/>
</dbReference>
<proteinExistence type="predicted"/>
<sequence>MSNISHQEKFIEQAQSLILENISNEQFGVSELADLMNMSRSNLLRKIKKQTQGSASQFIREVRLQKGMTMLKETELTVSEISYVVGFSNNSYFIKCFKDYYGYSPGEARKKIGEQTEFEDEFEVEGDHQNTEIIEVTKKAFFQQYRIQIIVGMVLVIVLVLFLLLPKETINSEKNVVNLKKSIAVLPFKNMSSDSDNLYFVNGLMESTLNNLQKIEDLRVISRTSVEKYRNTNKTVSEIADELNVNYLIEGSGQRVDDQVVLNIQLIDALNDTPIWAQQYNHKTEDIFSVQNEVAKKITESIKATVTPAEIQQIDKKPTENLLAYDYYLKGLESLQEETKESLESAIALFEKAIEQDTEFALAYSQIAITYYYLDLNQAEKRYTDIINNNADKALLYDSKSAKSLIAKALYYINVNEYRLAIPHLEKALEYNPNSSSVVQILADLYSRATPDTGKYLQYALKGLQLDIEANDSINKSFMYLALSNAFVQNGFTDEAQKYLKLSLDYNPQNYYAPFLKVFIQYAQHQNIEKATDALVKLWKKDTTRLDIMQEVAKFYYFQEKYDSAYYYYDKFEKIKEINEFNVYPQENLKIGIVYDKMDFHEKVEDFYRAYAEYCENDQSIYQPLSLVMKYLHDGNQNRAIEQLKLFATKNNYQYWVLLFLEEDPLLKSLKHHPDYDEVIQKIKDRFWDNHNQLKISLKDKKLI</sequence>
<dbReference type="STRING" id="1249933.SAMN04489797_1483"/>
<dbReference type="Proteomes" id="UP000198963">
    <property type="component" value="Chromosome I"/>
</dbReference>
<keyword evidence="8" id="KW-1185">Reference proteome</keyword>
<feature type="repeat" description="TPR" evidence="4">
    <location>
        <begin position="477"/>
        <end position="510"/>
    </location>
</feature>
<dbReference type="PROSITE" id="PS00041">
    <property type="entry name" value="HTH_ARAC_FAMILY_1"/>
    <property type="match status" value="1"/>
</dbReference>
<name>A0A1H1RRN6_9FLAO</name>
<dbReference type="PANTHER" id="PTHR43280:SF11">
    <property type="entry name" value="RCS-SPECIFIC HTH-TYPE TRANSCRIPTIONAL ACTIVATOR RCLR"/>
    <property type="match status" value="1"/>
</dbReference>
<dbReference type="Pfam" id="PF13181">
    <property type="entry name" value="TPR_8"/>
    <property type="match status" value="1"/>
</dbReference>
<dbReference type="RefSeq" id="WP_092445743.1">
    <property type="nucleotide sequence ID" value="NZ_LT629774.1"/>
</dbReference>
<dbReference type="GO" id="GO:0043565">
    <property type="term" value="F:sequence-specific DNA binding"/>
    <property type="evidence" value="ECO:0007669"/>
    <property type="project" value="InterPro"/>
</dbReference>
<keyword evidence="1" id="KW-0805">Transcription regulation</keyword>
<dbReference type="PRINTS" id="PR00032">
    <property type="entry name" value="HTHARAC"/>
</dbReference>
<dbReference type="InterPro" id="IPR020449">
    <property type="entry name" value="Tscrpt_reg_AraC-type_HTH"/>
</dbReference>
<keyword evidence="5" id="KW-0472">Membrane</keyword>
<dbReference type="InterPro" id="IPR018060">
    <property type="entry name" value="HTH_AraC"/>
</dbReference>
<accession>A0A1H1RRN6</accession>
<keyword evidence="4" id="KW-0802">TPR repeat</keyword>